<accession>C4J8R2</accession>
<name>C4J8R2_MAIZE</name>
<proteinExistence type="evidence at transcript level"/>
<reference evidence="1" key="1">
    <citation type="journal article" date="2009" name="PLoS Genet.">
        <title>Sequencing, mapping, and analysis of 27,455 maize full-length cDNAs.</title>
        <authorList>
            <person name="Soderlund C."/>
            <person name="Descour A."/>
            <person name="Kudrna D."/>
            <person name="Bomhoff M."/>
            <person name="Boyd L."/>
            <person name="Currie J."/>
            <person name="Angelova A."/>
            <person name="Collura K."/>
            <person name="Wissotski M."/>
            <person name="Ashley E."/>
            <person name="Morrow D."/>
            <person name="Fernandes J."/>
            <person name="Walbot V."/>
            <person name="Yu Y."/>
        </authorList>
    </citation>
    <scope>NUCLEOTIDE SEQUENCE</scope>
    <source>
        <strain evidence="1">B73</strain>
    </source>
</reference>
<dbReference type="EMBL" id="BT087209">
    <property type="protein sequence ID" value="ACR37562.1"/>
    <property type="molecule type" value="mRNA"/>
</dbReference>
<organism evidence="1">
    <name type="scientific">Zea mays</name>
    <name type="common">Maize</name>
    <dbReference type="NCBI Taxonomy" id="4577"/>
    <lineage>
        <taxon>Eukaryota</taxon>
        <taxon>Viridiplantae</taxon>
        <taxon>Streptophyta</taxon>
        <taxon>Embryophyta</taxon>
        <taxon>Tracheophyta</taxon>
        <taxon>Spermatophyta</taxon>
        <taxon>Magnoliopsida</taxon>
        <taxon>Liliopsida</taxon>
        <taxon>Poales</taxon>
        <taxon>Poaceae</taxon>
        <taxon>PACMAD clade</taxon>
        <taxon>Panicoideae</taxon>
        <taxon>Andropogonodae</taxon>
        <taxon>Andropogoneae</taxon>
        <taxon>Tripsacinae</taxon>
        <taxon>Zea</taxon>
    </lineage>
</organism>
<sequence length="12" mass="1533">MYICWIKHDRAP</sequence>
<evidence type="ECO:0000313" key="1">
    <source>
        <dbReference type="EMBL" id="ACR37562.1"/>
    </source>
</evidence>
<protein>
    <submittedName>
        <fullName evidence="1">Uncharacterized protein</fullName>
    </submittedName>
</protein>